<keyword evidence="2" id="KW-1185">Reference proteome</keyword>
<dbReference type="Proteomes" id="UP000230002">
    <property type="component" value="Unassembled WGS sequence"/>
</dbReference>
<evidence type="ECO:0000313" key="1">
    <source>
        <dbReference type="EMBL" id="PIL31130.1"/>
    </source>
</evidence>
<name>A0A2G8SBJ7_9APHY</name>
<dbReference type="SUPFAM" id="SSF52047">
    <property type="entry name" value="RNI-like"/>
    <property type="match status" value="1"/>
</dbReference>
<proteinExistence type="predicted"/>
<dbReference type="OrthoDB" id="2757774at2759"/>
<accession>A0A2G8SBJ7</accession>
<dbReference type="AlphaFoldDB" id="A0A2G8SBJ7"/>
<comment type="caution">
    <text evidence="1">The sequence shown here is derived from an EMBL/GenBank/DDBJ whole genome shotgun (WGS) entry which is preliminary data.</text>
</comment>
<reference evidence="1 2" key="1">
    <citation type="journal article" date="2015" name="Sci. Rep.">
        <title>Chromosome-level genome map provides insights into diverse defense mechanisms in the medicinal fungus Ganoderma sinense.</title>
        <authorList>
            <person name="Zhu Y."/>
            <person name="Xu J."/>
            <person name="Sun C."/>
            <person name="Zhou S."/>
            <person name="Xu H."/>
            <person name="Nelson D.R."/>
            <person name="Qian J."/>
            <person name="Song J."/>
            <person name="Luo H."/>
            <person name="Xiang L."/>
            <person name="Li Y."/>
            <person name="Xu Z."/>
            <person name="Ji A."/>
            <person name="Wang L."/>
            <person name="Lu S."/>
            <person name="Hayward A."/>
            <person name="Sun W."/>
            <person name="Li X."/>
            <person name="Schwartz D.C."/>
            <person name="Wang Y."/>
            <person name="Chen S."/>
        </authorList>
    </citation>
    <scope>NUCLEOTIDE SEQUENCE [LARGE SCALE GENOMIC DNA]</scope>
    <source>
        <strain evidence="1 2">ZZ0214-1</strain>
    </source>
</reference>
<evidence type="ECO:0000313" key="2">
    <source>
        <dbReference type="Proteomes" id="UP000230002"/>
    </source>
</evidence>
<dbReference type="EMBL" id="AYKW01000012">
    <property type="protein sequence ID" value="PIL31130.1"/>
    <property type="molecule type" value="Genomic_DNA"/>
</dbReference>
<protein>
    <submittedName>
        <fullName evidence="1">Uncharacterized protein</fullName>
    </submittedName>
</protein>
<organism evidence="1 2">
    <name type="scientific">Ganoderma sinense ZZ0214-1</name>
    <dbReference type="NCBI Taxonomy" id="1077348"/>
    <lineage>
        <taxon>Eukaryota</taxon>
        <taxon>Fungi</taxon>
        <taxon>Dikarya</taxon>
        <taxon>Basidiomycota</taxon>
        <taxon>Agaricomycotina</taxon>
        <taxon>Agaricomycetes</taxon>
        <taxon>Polyporales</taxon>
        <taxon>Polyporaceae</taxon>
        <taxon>Ganoderma</taxon>
    </lineage>
</organism>
<sequence>MTAGFVHNIVNHTSPALESLALEDITLDISPSSVTTPLLALRLFKAAFICNFEDLGLLLRLFPNLDDTLVIKVLHPQKCRLPYDSRTNAKEAFLLALQCPIQRLELEDTIASPEDKEYLIDVLRDNSPHQINISLDVSRCDVTGLFPLEAAEKLTHLVLCLSFQIEGREGYDARRNRKPWHQFLDGLVDSMKHLRLTHLRLVLQYEVLRDQDPPLGGVDADAVYFARGEDLHGVAMRFFGAMSILQCALLAICGYTSLFEEGQSSRTTSRWLSSKAWRIAGANACEDPYPSNRERGLTYLEISSEEAEVVVNGEEMHLGNREQFVARMCLNKPEDPGKPRLNFDVLRSICNELTEVSDVLSFALTCSTLRKGALQRRLRMSSVFLSGPDSVQRFHKFIFADPTSRAPYIYGLTLYPHSNYAPNGDPHFQKCLVAILEAAVRLEHLDFPTTIGHSVCSAVTKMTTLRELAVVSDANSYDPHNPEPLSDLLTALRSPLQYLGIAGYESGQISASFLHYHLPHFASTLESLRLGDFSFNIISFAVTTPFTAMRSLHLSSMHQAEFYRLDVLLRLFPNLDDTLVLKGYSPSIYRYPLSREQSKEVQRDYTWPGLYRVTYSVALAFMMALRCPIRSMVIYGSVREEAQYLTEVLRDNCPQQLLLPIALFGHDHLQVLDELFPPEAGDRLMHLVLFFEVDVNRRRQAWGQYNNFSWDQFMDTFVHAMKHLRRLTHLRVVLYYNIHPLVSYFEFNSKQSRPNAPPELHDDEAFAQNIAHDADLYPAATRLLNTLASLEYVLMTTCGLRRFGEPWKYWHSSRAWRVKPAEVISEPEDPRYDPLDGAQTWDSTRSRSCEEMSSEAAEAVIDKEELHLDQREENMVRECIKFASK</sequence>
<gene>
    <name evidence="1" type="ORF">GSI_05826</name>
</gene>